<dbReference type="InterPro" id="IPR001547">
    <property type="entry name" value="Glyco_hydro_5"/>
</dbReference>
<comment type="catalytic activity">
    <reaction evidence="8">
        <text>Successive hydrolysis of beta-D-glucose units from the non-reducing ends of (1-&gt;3)-beta-D-glucans, releasing alpha-glucose.</text>
        <dbReference type="EC" id="3.2.1.58"/>
    </reaction>
</comment>
<dbReference type="GO" id="GO:0071555">
    <property type="term" value="P:cell wall organization"/>
    <property type="evidence" value="ECO:0007669"/>
    <property type="project" value="UniProtKB-KW"/>
</dbReference>
<protein>
    <recommendedName>
        <fullName evidence="9">glucan 1,3-beta-glucosidase</fullName>
        <ecNumber evidence="9">3.2.1.58</ecNumber>
    </recommendedName>
</protein>
<evidence type="ECO:0000313" key="13">
    <source>
        <dbReference type="Proteomes" id="UP000688137"/>
    </source>
</evidence>
<feature type="signal peptide" evidence="10">
    <location>
        <begin position="1"/>
        <end position="15"/>
    </location>
</feature>
<evidence type="ECO:0000256" key="7">
    <source>
        <dbReference type="ARBA" id="ARBA00023316"/>
    </source>
</evidence>
<dbReference type="EMBL" id="CAJJDM010000060">
    <property type="protein sequence ID" value="CAD8077913.1"/>
    <property type="molecule type" value="Genomic_DNA"/>
</dbReference>
<feature type="domain" description="Glycoside hydrolase family 5" evidence="11">
    <location>
        <begin position="85"/>
        <end position="348"/>
    </location>
</feature>
<dbReference type="AlphaFoldDB" id="A0A8S1MKH9"/>
<dbReference type="PANTHER" id="PTHR31297">
    <property type="entry name" value="GLUCAN ENDO-1,6-BETA-GLUCOSIDASE B"/>
    <property type="match status" value="1"/>
</dbReference>
<comment type="caution">
    <text evidence="12">The sequence shown here is derived from an EMBL/GenBank/DDBJ whole genome shotgun (WGS) entry which is preliminary data.</text>
</comment>
<dbReference type="OMA" id="LNEPALY"/>
<keyword evidence="7" id="KW-0961">Cell wall biogenesis/degradation</keyword>
<dbReference type="PROSITE" id="PS00659">
    <property type="entry name" value="GLYCOSYL_HYDROL_F5"/>
    <property type="match status" value="1"/>
</dbReference>
<keyword evidence="13" id="KW-1185">Reference proteome</keyword>
<evidence type="ECO:0000256" key="3">
    <source>
        <dbReference type="ARBA" id="ARBA00022801"/>
    </source>
</evidence>
<gene>
    <name evidence="12" type="ORF">PPRIM_AZ9-3.1.T0590069</name>
</gene>
<dbReference type="GO" id="GO:0009251">
    <property type="term" value="P:glucan catabolic process"/>
    <property type="evidence" value="ECO:0007669"/>
    <property type="project" value="TreeGrafter"/>
</dbReference>
<keyword evidence="10" id="KW-0732">Signal</keyword>
<evidence type="ECO:0000313" key="12">
    <source>
        <dbReference type="EMBL" id="CAD8077913.1"/>
    </source>
</evidence>
<feature type="chain" id="PRO_5035736638" description="glucan 1,3-beta-glucosidase" evidence="10">
    <location>
        <begin position="16"/>
        <end position="376"/>
    </location>
</feature>
<keyword evidence="6" id="KW-0326">Glycosidase</keyword>
<dbReference type="GO" id="GO:0009986">
    <property type="term" value="C:cell surface"/>
    <property type="evidence" value="ECO:0007669"/>
    <property type="project" value="TreeGrafter"/>
</dbReference>
<dbReference type="EC" id="3.2.1.58" evidence="9"/>
<evidence type="ECO:0000256" key="6">
    <source>
        <dbReference type="ARBA" id="ARBA00023295"/>
    </source>
</evidence>
<dbReference type="InterPro" id="IPR018087">
    <property type="entry name" value="Glyco_hydro_5_CS"/>
</dbReference>
<keyword evidence="5" id="KW-0325">Glycoprotein</keyword>
<dbReference type="GO" id="GO:0016020">
    <property type="term" value="C:membrane"/>
    <property type="evidence" value="ECO:0007669"/>
    <property type="project" value="UniProtKB-SubCell"/>
</dbReference>
<evidence type="ECO:0000256" key="8">
    <source>
        <dbReference type="ARBA" id="ARBA00036824"/>
    </source>
</evidence>
<comment type="subcellular location">
    <subcellularLocation>
        <location evidence="1">Cell envelope</location>
    </subcellularLocation>
    <subcellularLocation>
        <location evidence="2">Membrane</location>
    </subcellularLocation>
</comment>
<evidence type="ECO:0000256" key="1">
    <source>
        <dbReference type="ARBA" id="ARBA00004196"/>
    </source>
</evidence>
<dbReference type="Pfam" id="PF00150">
    <property type="entry name" value="Cellulase"/>
    <property type="match status" value="1"/>
</dbReference>
<dbReference type="GO" id="GO:0004338">
    <property type="term" value="F:glucan exo-1,3-beta-glucosidase activity"/>
    <property type="evidence" value="ECO:0007669"/>
    <property type="project" value="UniProtKB-EC"/>
</dbReference>
<accession>A0A8S1MKH9</accession>
<sequence>MKIIFLCLMMTLVFSHIQPDIRSGKVKSKGVNLGGWLVVEHWMTSSSVIWEGVPEYYHGYGEYGLMSYLGHNVGDERFEKHRSQWITEQDIAELASYGINTVRVSIGFWIAGFDKTGGSDWKVFAPNGLKYLDQLIKNWAVKHNVAVLVQIHAAKGSQNGLDHSAPPVPGQSYWALYPENVRNTVDLAVFLAERYKQEIAFLGVGLLNEPSGTTDEATLKQYYLTAISEIRATGNDCILTVAPLLYEQDPDHFNDFALKETHVWQEWHKYLIWGYEDMNEDQILNIGIPGVQHQLDIWKGNPIFIGEWSIATTDNAPFASEESFKSFGNKYRDTITSAKGGWTYWTWKTSYDETQDISQRNAWSLRQLLRNGWFAI</sequence>
<keyword evidence="3" id="KW-0378">Hydrolase</keyword>
<proteinExistence type="predicted"/>
<dbReference type="InterPro" id="IPR050386">
    <property type="entry name" value="Glycosyl_hydrolase_5"/>
</dbReference>
<evidence type="ECO:0000256" key="9">
    <source>
        <dbReference type="ARBA" id="ARBA00038929"/>
    </source>
</evidence>
<evidence type="ECO:0000256" key="10">
    <source>
        <dbReference type="SAM" id="SignalP"/>
    </source>
</evidence>
<dbReference type="PANTHER" id="PTHR31297:SF34">
    <property type="entry name" value="GLUCAN 1,3-BETA-GLUCOSIDASE 2"/>
    <property type="match status" value="1"/>
</dbReference>
<evidence type="ECO:0000259" key="11">
    <source>
        <dbReference type="Pfam" id="PF00150"/>
    </source>
</evidence>
<reference evidence="12" key="1">
    <citation type="submission" date="2021-01" db="EMBL/GenBank/DDBJ databases">
        <authorList>
            <consortium name="Genoscope - CEA"/>
            <person name="William W."/>
        </authorList>
    </citation>
    <scope>NUCLEOTIDE SEQUENCE</scope>
</reference>
<dbReference type="Proteomes" id="UP000688137">
    <property type="component" value="Unassembled WGS sequence"/>
</dbReference>
<dbReference type="FunFam" id="3.20.20.80:FF:000113">
    <property type="entry name" value="Glucan 1,3-beta-glucosidase"/>
    <property type="match status" value="1"/>
</dbReference>
<dbReference type="GO" id="GO:0005576">
    <property type="term" value="C:extracellular region"/>
    <property type="evidence" value="ECO:0007669"/>
    <property type="project" value="TreeGrafter"/>
</dbReference>
<evidence type="ECO:0000256" key="4">
    <source>
        <dbReference type="ARBA" id="ARBA00023136"/>
    </source>
</evidence>
<keyword evidence="4" id="KW-0472">Membrane</keyword>
<evidence type="ECO:0000256" key="2">
    <source>
        <dbReference type="ARBA" id="ARBA00004370"/>
    </source>
</evidence>
<name>A0A8S1MKH9_PARPR</name>
<evidence type="ECO:0000256" key="5">
    <source>
        <dbReference type="ARBA" id="ARBA00023180"/>
    </source>
</evidence>
<organism evidence="12 13">
    <name type="scientific">Paramecium primaurelia</name>
    <dbReference type="NCBI Taxonomy" id="5886"/>
    <lineage>
        <taxon>Eukaryota</taxon>
        <taxon>Sar</taxon>
        <taxon>Alveolata</taxon>
        <taxon>Ciliophora</taxon>
        <taxon>Intramacronucleata</taxon>
        <taxon>Oligohymenophorea</taxon>
        <taxon>Peniculida</taxon>
        <taxon>Parameciidae</taxon>
        <taxon>Paramecium</taxon>
    </lineage>
</organism>